<evidence type="ECO:0000256" key="1">
    <source>
        <dbReference type="SAM" id="MobiDB-lite"/>
    </source>
</evidence>
<feature type="region of interest" description="Disordered" evidence="1">
    <location>
        <begin position="105"/>
        <end position="131"/>
    </location>
</feature>
<comment type="caution">
    <text evidence="2">The sequence shown here is derived from an EMBL/GenBank/DDBJ whole genome shotgun (WGS) entry which is preliminary data.</text>
</comment>
<protein>
    <submittedName>
        <fullName evidence="2">Uncharacterized protein</fullName>
    </submittedName>
</protein>
<gene>
    <name evidence="2" type="ORF">LG35_09760</name>
</gene>
<keyword evidence="3" id="KW-1185">Reference proteome</keyword>
<proteinExistence type="predicted"/>
<reference evidence="2 3" key="1">
    <citation type="submission" date="2014-09" db="EMBL/GenBank/DDBJ databases">
        <title>Alistipes sp. 627, sp. nov., a novel member of the family Rikenellaceae isolated from human faeces.</title>
        <authorList>
            <person name="Shkoporov A.N."/>
            <person name="Chaplin A.V."/>
            <person name="Motuzova O.V."/>
            <person name="Kafarskaia L.I."/>
            <person name="Khokhlova E.V."/>
            <person name="Efimov B.A."/>
        </authorList>
    </citation>
    <scope>NUCLEOTIDE SEQUENCE [LARGE SCALE GENOMIC DNA]</scope>
    <source>
        <strain evidence="2 3">627</strain>
    </source>
</reference>
<dbReference type="EMBL" id="JRGF01000021">
    <property type="protein sequence ID" value="KHE40617.1"/>
    <property type="molecule type" value="Genomic_DNA"/>
</dbReference>
<feature type="compositionally biased region" description="Basic and acidic residues" evidence="1">
    <location>
        <begin position="116"/>
        <end position="131"/>
    </location>
</feature>
<accession>A0ABR4YHH6</accession>
<dbReference type="Proteomes" id="UP000030889">
    <property type="component" value="Unassembled WGS sequence"/>
</dbReference>
<organism evidence="2 3">
    <name type="scientific">Alistipes inops</name>
    <dbReference type="NCBI Taxonomy" id="1501391"/>
    <lineage>
        <taxon>Bacteria</taxon>
        <taxon>Pseudomonadati</taxon>
        <taxon>Bacteroidota</taxon>
        <taxon>Bacteroidia</taxon>
        <taxon>Bacteroidales</taxon>
        <taxon>Rikenellaceae</taxon>
        <taxon>Alistipes</taxon>
    </lineage>
</organism>
<evidence type="ECO:0000313" key="2">
    <source>
        <dbReference type="EMBL" id="KHE40617.1"/>
    </source>
</evidence>
<name>A0ABR4YHH6_9BACT</name>
<sequence length="131" mass="14835">MRLSEYSAIRTDTDIAGQMDKRPNRVQSKYAGNRIVRGLTAVARAGALWRRMARAEKLHFRQTGRIFAAGNPPQRDMSENLTIFLLQPALRPVLLAHANSKGYFRPPEINPAARKGRAETLHGRRFSRVEP</sequence>
<evidence type="ECO:0000313" key="3">
    <source>
        <dbReference type="Proteomes" id="UP000030889"/>
    </source>
</evidence>